<keyword evidence="2" id="KW-1185">Reference proteome</keyword>
<organism evidence="1 2">
    <name type="scientific">Larinioides sclopetarius</name>
    <dbReference type="NCBI Taxonomy" id="280406"/>
    <lineage>
        <taxon>Eukaryota</taxon>
        <taxon>Metazoa</taxon>
        <taxon>Ecdysozoa</taxon>
        <taxon>Arthropoda</taxon>
        <taxon>Chelicerata</taxon>
        <taxon>Arachnida</taxon>
        <taxon>Araneae</taxon>
        <taxon>Araneomorphae</taxon>
        <taxon>Entelegynae</taxon>
        <taxon>Araneoidea</taxon>
        <taxon>Araneidae</taxon>
        <taxon>Larinioides</taxon>
    </lineage>
</organism>
<evidence type="ECO:0000313" key="1">
    <source>
        <dbReference type="EMBL" id="CAL1300134.1"/>
    </source>
</evidence>
<gene>
    <name evidence="1" type="ORF">LARSCL_LOCUS21766</name>
</gene>
<proteinExistence type="predicted"/>
<reference evidence="1 2" key="1">
    <citation type="submission" date="2024-04" db="EMBL/GenBank/DDBJ databases">
        <authorList>
            <person name="Rising A."/>
            <person name="Reimegard J."/>
            <person name="Sonavane S."/>
            <person name="Akerstrom W."/>
            <person name="Nylinder S."/>
            <person name="Hedman E."/>
            <person name="Kallberg Y."/>
        </authorList>
    </citation>
    <scope>NUCLEOTIDE SEQUENCE [LARGE SCALE GENOMIC DNA]</scope>
</reference>
<evidence type="ECO:0000313" key="2">
    <source>
        <dbReference type="Proteomes" id="UP001497382"/>
    </source>
</evidence>
<comment type="caution">
    <text evidence="1">The sequence shown here is derived from an EMBL/GenBank/DDBJ whole genome shotgun (WGS) entry which is preliminary data.</text>
</comment>
<dbReference type="EMBL" id="CAXIEN010000536">
    <property type="protein sequence ID" value="CAL1300134.1"/>
    <property type="molecule type" value="Genomic_DNA"/>
</dbReference>
<dbReference type="Proteomes" id="UP001497382">
    <property type="component" value="Unassembled WGS sequence"/>
</dbReference>
<sequence length="39" mass="4526">MSGRFVVTAGQYMTSCKKIETWRLEGVYSFHSAKNFTYT</sequence>
<dbReference type="AlphaFoldDB" id="A0AAV2BWV0"/>
<name>A0AAV2BWV0_9ARAC</name>
<accession>A0AAV2BWV0</accession>
<protein>
    <submittedName>
        <fullName evidence="1">Uncharacterized protein</fullName>
    </submittedName>
</protein>